<dbReference type="Proteomes" id="UP001222325">
    <property type="component" value="Unassembled WGS sequence"/>
</dbReference>
<feature type="signal peptide" evidence="2">
    <location>
        <begin position="1"/>
        <end position="19"/>
    </location>
</feature>
<sequence length="114" mass="11787">MRYQPILLLAAGAVAGVFGAPAPVTGVAPPGSGPVISYFALHKDSGRQPRDSVKRAKGSGCGDAQKVAPRAESELKQASPLEELALIAQGNGAEAFDGYRELADARQALEDLTQ</sequence>
<proteinExistence type="predicted"/>
<comment type="caution">
    <text evidence="3">The sequence shown here is derived from an EMBL/GenBank/DDBJ whole genome shotgun (WGS) entry which is preliminary data.</text>
</comment>
<feature type="region of interest" description="Disordered" evidence="1">
    <location>
        <begin position="46"/>
        <end position="75"/>
    </location>
</feature>
<dbReference type="EMBL" id="JARJCN010000056">
    <property type="protein sequence ID" value="KAJ7080164.1"/>
    <property type="molecule type" value="Genomic_DNA"/>
</dbReference>
<evidence type="ECO:0000256" key="2">
    <source>
        <dbReference type="SAM" id="SignalP"/>
    </source>
</evidence>
<gene>
    <name evidence="3" type="ORF">B0H15DRAFT_953655</name>
</gene>
<evidence type="ECO:0000256" key="1">
    <source>
        <dbReference type="SAM" id="MobiDB-lite"/>
    </source>
</evidence>
<keyword evidence="2" id="KW-0732">Signal</keyword>
<reference evidence="3" key="1">
    <citation type="submission" date="2023-03" db="EMBL/GenBank/DDBJ databases">
        <title>Massive genome expansion in bonnet fungi (Mycena s.s.) driven by repeated elements and novel gene families across ecological guilds.</title>
        <authorList>
            <consortium name="Lawrence Berkeley National Laboratory"/>
            <person name="Harder C.B."/>
            <person name="Miyauchi S."/>
            <person name="Viragh M."/>
            <person name="Kuo A."/>
            <person name="Thoen E."/>
            <person name="Andreopoulos B."/>
            <person name="Lu D."/>
            <person name="Skrede I."/>
            <person name="Drula E."/>
            <person name="Henrissat B."/>
            <person name="Morin E."/>
            <person name="Kohler A."/>
            <person name="Barry K."/>
            <person name="LaButti K."/>
            <person name="Morin E."/>
            <person name="Salamov A."/>
            <person name="Lipzen A."/>
            <person name="Mereny Z."/>
            <person name="Hegedus B."/>
            <person name="Baldrian P."/>
            <person name="Stursova M."/>
            <person name="Weitz H."/>
            <person name="Taylor A."/>
            <person name="Grigoriev I.V."/>
            <person name="Nagy L.G."/>
            <person name="Martin F."/>
            <person name="Kauserud H."/>
        </authorList>
    </citation>
    <scope>NUCLEOTIDE SEQUENCE</scope>
    <source>
        <strain evidence="3">CBHHK173m</strain>
    </source>
</reference>
<keyword evidence="4" id="KW-1185">Reference proteome</keyword>
<feature type="chain" id="PRO_5042037763" evidence="2">
    <location>
        <begin position="20"/>
        <end position="114"/>
    </location>
</feature>
<organism evidence="3 4">
    <name type="scientific">Mycena belliarum</name>
    <dbReference type="NCBI Taxonomy" id="1033014"/>
    <lineage>
        <taxon>Eukaryota</taxon>
        <taxon>Fungi</taxon>
        <taxon>Dikarya</taxon>
        <taxon>Basidiomycota</taxon>
        <taxon>Agaricomycotina</taxon>
        <taxon>Agaricomycetes</taxon>
        <taxon>Agaricomycetidae</taxon>
        <taxon>Agaricales</taxon>
        <taxon>Marasmiineae</taxon>
        <taxon>Mycenaceae</taxon>
        <taxon>Mycena</taxon>
    </lineage>
</organism>
<protein>
    <submittedName>
        <fullName evidence="3">Uncharacterized protein</fullName>
    </submittedName>
</protein>
<name>A0AAD6TWL4_9AGAR</name>
<evidence type="ECO:0000313" key="4">
    <source>
        <dbReference type="Proteomes" id="UP001222325"/>
    </source>
</evidence>
<dbReference type="AlphaFoldDB" id="A0AAD6TWL4"/>
<evidence type="ECO:0000313" key="3">
    <source>
        <dbReference type="EMBL" id="KAJ7080164.1"/>
    </source>
</evidence>
<accession>A0AAD6TWL4</accession>